<gene>
    <name evidence="1" type="ORF">VFPPC_18641</name>
</gene>
<dbReference type="Proteomes" id="UP000078397">
    <property type="component" value="Unassembled WGS sequence"/>
</dbReference>
<reference evidence="1 2" key="1">
    <citation type="journal article" date="2016" name="PLoS Pathog.">
        <title>Biosynthesis of antibiotic leucinostatins in bio-control fungus Purpureocillium lilacinum and their inhibition on phytophthora revealed by genome mining.</title>
        <authorList>
            <person name="Wang G."/>
            <person name="Liu Z."/>
            <person name="Lin R."/>
            <person name="Li E."/>
            <person name="Mao Z."/>
            <person name="Ling J."/>
            <person name="Yang Y."/>
            <person name="Yin W.B."/>
            <person name="Xie B."/>
        </authorList>
    </citation>
    <scope>NUCLEOTIDE SEQUENCE [LARGE SCALE GENOMIC DNA]</scope>
    <source>
        <strain evidence="1">170</strain>
    </source>
</reference>
<name>A0A219ANA4_METCM</name>
<evidence type="ECO:0000313" key="1">
    <source>
        <dbReference type="EMBL" id="OWT42233.1"/>
    </source>
</evidence>
<dbReference type="AlphaFoldDB" id="A0A219ANA4"/>
<organism evidence="1 2">
    <name type="scientific">Pochonia chlamydosporia 170</name>
    <dbReference type="NCBI Taxonomy" id="1380566"/>
    <lineage>
        <taxon>Eukaryota</taxon>
        <taxon>Fungi</taxon>
        <taxon>Dikarya</taxon>
        <taxon>Ascomycota</taxon>
        <taxon>Pezizomycotina</taxon>
        <taxon>Sordariomycetes</taxon>
        <taxon>Hypocreomycetidae</taxon>
        <taxon>Hypocreales</taxon>
        <taxon>Clavicipitaceae</taxon>
        <taxon>Pochonia</taxon>
    </lineage>
</organism>
<dbReference type="EMBL" id="LSBJ02000035">
    <property type="protein sequence ID" value="OWT42233.1"/>
    <property type="molecule type" value="Genomic_DNA"/>
</dbReference>
<sequence>MHTPRTVVGSSSYEKECGPGEQLACRLAIMSIEDTVPTYKRNNTPIQLNFTARCQTMPNSVAFGMGALFWAPTANARCLLSARCLHEARFLRKCLSHNAWAIGETNSRNSRRDSTVTFPLLHLLYLAIAMYSSHRSGRLNMLNAVARNSWLTAVIRDGHLTNLSYRMPGAATRFDDLAFDSSVVICDSLRIWRVSRRFDVESRTSHSGRCQGFMKFDPNSKRIRSNSH</sequence>
<proteinExistence type="predicted"/>
<accession>A0A219ANA4</accession>
<evidence type="ECO:0000313" key="2">
    <source>
        <dbReference type="Proteomes" id="UP000078397"/>
    </source>
</evidence>
<keyword evidence="2" id="KW-1185">Reference proteome</keyword>
<dbReference type="GeneID" id="33937348"/>
<dbReference type="KEGG" id="pchm:VFPPC_18641"/>
<dbReference type="RefSeq" id="XP_022284782.1">
    <property type="nucleotide sequence ID" value="XM_022430222.1"/>
</dbReference>
<comment type="caution">
    <text evidence="1">The sequence shown here is derived from an EMBL/GenBank/DDBJ whole genome shotgun (WGS) entry which is preliminary data.</text>
</comment>
<protein>
    <submittedName>
        <fullName evidence="1">Uncharacterized protein</fullName>
    </submittedName>
</protein>